<dbReference type="InterPro" id="IPR051847">
    <property type="entry name" value="RNA_proc/Spliceosome_comp"/>
</dbReference>
<protein>
    <submittedName>
        <fullName evidence="3">RNA-binding Cwf29</fullName>
    </submittedName>
</protein>
<dbReference type="InterPro" id="IPR035979">
    <property type="entry name" value="RBD_domain_sf"/>
</dbReference>
<dbReference type="GO" id="GO:0071011">
    <property type="term" value="C:precatalytic spliceosome"/>
    <property type="evidence" value="ECO:0007669"/>
    <property type="project" value="TreeGrafter"/>
</dbReference>
<evidence type="ECO:0000313" key="3">
    <source>
        <dbReference type="EMBL" id="PAV21016.1"/>
    </source>
</evidence>
<dbReference type="GO" id="GO:0000398">
    <property type="term" value="P:mRNA splicing, via spliceosome"/>
    <property type="evidence" value="ECO:0007669"/>
    <property type="project" value="TreeGrafter"/>
</dbReference>
<evidence type="ECO:0000256" key="1">
    <source>
        <dbReference type="ARBA" id="ARBA00022884"/>
    </source>
</evidence>
<dbReference type="Proteomes" id="UP000217199">
    <property type="component" value="Unassembled WGS sequence"/>
</dbReference>
<dbReference type="PANTHER" id="PTHR45880">
    <property type="entry name" value="RNA-BINDING MOTIF PROTEIN, X-LINKED 2"/>
    <property type="match status" value="1"/>
</dbReference>
<dbReference type="OrthoDB" id="2573941at2759"/>
<accession>A0A286UN39</accession>
<dbReference type="SUPFAM" id="SSF54928">
    <property type="entry name" value="RNA-binding domain, RBD"/>
    <property type="match status" value="1"/>
</dbReference>
<feature type="compositionally biased region" description="Basic residues" evidence="2">
    <location>
        <begin position="159"/>
        <end position="173"/>
    </location>
</feature>
<evidence type="ECO:0000313" key="4">
    <source>
        <dbReference type="Proteomes" id="UP000217199"/>
    </source>
</evidence>
<dbReference type="GO" id="GO:0071013">
    <property type="term" value="C:catalytic step 2 spliceosome"/>
    <property type="evidence" value="ECO:0007669"/>
    <property type="project" value="TreeGrafter"/>
</dbReference>
<keyword evidence="1" id="KW-0694">RNA-binding</keyword>
<feature type="compositionally biased region" description="Low complexity" evidence="2">
    <location>
        <begin position="190"/>
        <end position="205"/>
    </location>
</feature>
<feature type="compositionally biased region" description="Basic and acidic residues" evidence="2">
    <location>
        <begin position="242"/>
        <end position="274"/>
    </location>
</feature>
<dbReference type="STRING" id="2282107.A0A286UN39"/>
<reference evidence="3 4" key="1">
    <citation type="journal article" date="2017" name="Mol. Ecol.">
        <title>Comparative and population genomic landscape of Phellinus noxius: A hypervariable fungus causing root rot in trees.</title>
        <authorList>
            <person name="Chung C.L."/>
            <person name="Lee T.J."/>
            <person name="Akiba M."/>
            <person name="Lee H.H."/>
            <person name="Kuo T.H."/>
            <person name="Liu D."/>
            <person name="Ke H.M."/>
            <person name="Yokoi T."/>
            <person name="Roa M.B."/>
            <person name="Lu M.J."/>
            <person name="Chang Y.Y."/>
            <person name="Ann P.J."/>
            <person name="Tsai J.N."/>
            <person name="Chen C.Y."/>
            <person name="Tzean S.S."/>
            <person name="Ota Y."/>
            <person name="Hattori T."/>
            <person name="Sahashi N."/>
            <person name="Liou R.F."/>
            <person name="Kikuchi T."/>
            <person name="Tsai I.J."/>
        </authorList>
    </citation>
    <scope>NUCLEOTIDE SEQUENCE [LARGE SCALE GENOMIC DNA]</scope>
    <source>
        <strain evidence="3 4">FFPRI411160</strain>
    </source>
</reference>
<dbReference type="GO" id="GO:0003723">
    <property type="term" value="F:RNA binding"/>
    <property type="evidence" value="ECO:0007669"/>
    <property type="project" value="UniProtKB-KW"/>
</dbReference>
<name>A0A286UN39_9AGAM</name>
<dbReference type="AlphaFoldDB" id="A0A286UN39"/>
<gene>
    <name evidence="3" type="ORF">PNOK_0364300</name>
</gene>
<proteinExistence type="predicted"/>
<dbReference type="InParanoid" id="A0A286UN39"/>
<evidence type="ECO:0000256" key="2">
    <source>
        <dbReference type="SAM" id="MobiDB-lite"/>
    </source>
</evidence>
<feature type="region of interest" description="Disordered" evidence="2">
    <location>
        <begin position="85"/>
        <end position="283"/>
    </location>
</feature>
<dbReference type="EMBL" id="NBII01000003">
    <property type="protein sequence ID" value="PAV21016.1"/>
    <property type="molecule type" value="Genomic_DNA"/>
</dbReference>
<dbReference type="PANTHER" id="PTHR45880:SF1">
    <property type="entry name" value="RNA-BINDING MOTIF PROTEIN, X-LINKED 2"/>
    <property type="match status" value="1"/>
</dbReference>
<sequence>MNVVREINKINEKELQLGLSGVSWHDDYKDSAYIYVGGLHLDMTEGDVITIFSQYGEGLWLFNVLERVLRVDHVKNYKQPKVRNEDGEFVEQEEQSLNAKPQIIEDNASSESEVSSGPEIDPEDPMASYLLEKRREEKAKRKKKSKKHKDETPEERKVRKERKREKKALKASKKSSGLKGVEALLQSWKSAPAARSPRSRSQSPPRRSRSPGDRSQDKHKYEHRDESPKSRSPGGEHRRRRDSRERRREEYDDHRYDRRSERHRQSDHSQREYSSRSPPRGRG</sequence>
<feature type="compositionally biased region" description="Basic and acidic residues" evidence="2">
    <location>
        <begin position="210"/>
        <end position="229"/>
    </location>
</feature>
<feature type="compositionally biased region" description="Basic and acidic residues" evidence="2">
    <location>
        <begin position="148"/>
        <end position="158"/>
    </location>
</feature>
<comment type="caution">
    <text evidence="3">The sequence shown here is derived from an EMBL/GenBank/DDBJ whole genome shotgun (WGS) entry which is preliminary data.</text>
</comment>
<keyword evidence="4" id="KW-1185">Reference proteome</keyword>
<dbReference type="GO" id="GO:0005686">
    <property type="term" value="C:U2 snRNP"/>
    <property type="evidence" value="ECO:0007669"/>
    <property type="project" value="TreeGrafter"/>
</dbReference>
<organism evidence="3 4">
    <name type="scientific">Pyrrhoderma noxium</name>
    <dbReference type="NCBI Taxonomy" id="2282107"/>
    <lineage>
        <taxon>Eukaryota</taxon>
        <taxon>Fungi</taxon>
        <taxon>Dikarya</taxon>
        <taxon>Basidiomycota</taxon>
        <taxon>Agaricomycotina</taxon>
        <taxon>Agaricomycetes</taxon>
        <taxon>Hymenochaetales</taxon>
        <taxon>Hymenochaetaceae</taxon>
        <taxon>Pyrrhoderma</taxon>
    </lineage>
</organism>